<gene>
    <name evidence="1" type="ORF">GMARGA_LOCUS45919</name>
</gene>
<feature type="non-terminal residue" evidence="1">
    <location>
        <position position="1"/>
    </location>
</feature>
<evidence type="ECO:0000313" key="2">
    <source>
        <dbReference type="Proteomes" id="UP000789901"/>
    </source>
</evidence>
<sequence length="67" mass="7679">GDADIYCPFLETLVKKSHYTCQGVKICENLNVDIKNKTHCEVDMDVDLLQSTNNSLDIQRTRKAKTY</sequence>
<name>A0ABN7XRX1_GIGMA</name>
<reference evidence="1 2" key="1">
    <citation type="submission" date="2021-06" db="EMBL/GenBank/DDBJ databases">
        <authorList>
            <person name="Kallberg Y."/>
            <person name="Tangrot J."/>
            <person name="Rosling A."/>
        </authorList>
    </citation>
    <scope>NUCLEOTIDE SEQUENCE [LARGE SCALE GENOMIC DNA]</scope>
    <source>
        <strain evidence="1 2">120-4 pot B 10/14</strain>
    </source>
</reference>
<proteinExistence type="predicted"/>
<comment type="caution">
    <text evidence="1">The sequence shown here is derived from an EMBL/GenBank/DDBJ whole genome shotgun (WGS) entry which is preliminary data.</text>
</comment>
<evidence type="ECO:0000313" key="1">
    <source>
        <dbReference type="EMBL" id="CAG8857098.1"/>
    </source>
</evidence>
<feature type="non-terminal residue" evidence="1">
    <location>
        <position position="67"/>
    </location>
</feature>
<dbReference type="Proteomes" id="UP000789901">
    <property type="component" value="Unassembled WGS sequence"/>
</dbReference>
<accession>A0ABN7XRX1</accession>
<organism evidence="1 2">
    <name type="scientific">Gigaspora margarita</name>
    <dbReference type="NCBI Taxonomy" id="4874"/>
    <lineage>
        <taxon>Eukaryota</taxon>
        <taxon>Fungi</taxon>
        <taxon>Fungi incertae sedis</taxon>
        <taxon>Mucoromycota</taxon>
        <taxon>Glomeromycotina</taxon>
        <taxon>Glomeromycetes</taxon>
        <taxon>Diversisporales</taxon>
        <taxon>Gigasporaceae</taxon>
        <taxon>Gigaspora</taxon>
    </lineage>
</organism>
<keyword evidence="2" id="KW-1185">Reference proteome</keyword>
<protein>
    <submittedName>
        <fullName evidence="1">24186_t:CDS:1</fullName>
    </submittedName>
</protein>
<dbReference type="EMBL" id="CAJVQB010167203">
    <property type="protein sequence ID" value="CAG8857098.1"/>
    <property type="molecule type" value="Genomic_DNA"/>
</dbReference>